<feature type="region of interest" description="Disordered" evidence="1">
    <location>
        <begin position="87"/>
        <end position="115"/>
    </location>
</feature>
<evidence type="ECO:0000313" key="3">
    <source>
        <dbReference type="Proteomes" id="UP000054270"/>
    </source>
</evidence>
<organism evidence="2 3">
    <name type="scientific">Hypholoma sublateritium (strain FD-334 SS-4)</name>
    <dbReference type="NCBI Taxonomy" id="945553"/>
    <lineage>
        <taxon>Eukaryota</taxon>
        <taxon>Fungi</taxon>
        <taxon>Dikarya</taxon>
        <taxon>Basidiomycota</taxon>
        <taxon>Agaricomycotina</taxon>
        <taxon>Agaricomycetes</taxon>
        <taxon>Agaricomycetidae</taxon>
        <taxon>Agaricales</taxon>
        <taxon>Agaricineae</taxon>
        <taxon>Strophariaceae</taxon>
        <taxon>Hypholoma</taxon>
    </lineage>
</organism>
<feature type="compositionally biased region" description="Basic and acidic residues" evidence="1">
    <location>
        <begin position="104"/>
        <end position="115"/>
    </location>
</feature>
<evidence type="ECO:0000313" key="2">
    <source>
        <dbReference type="EMBL" id="KJA21554.1"/>
    </source>
</evidence>
<dbReference type="EMBL" id="KN817557">
    <property type="protein sequence ID" value="KJA21554.1"/>
    <property type="molecule type" value="Genomic_DNA"/>
</dbReference>
<evidence type="ECO:0000256" key="1">
    <source>
        <dbReference type="SAM" id="MobiDB-lite"/>
    </source>
</evidence>
<keyword evidence="3" id="KW-1185">Reference proteome</keyword>
<proteinExistence type="predicted"/>
<dbReference type="Proteomes" id="UP000054270">
    <property type="component" value="Unassembled WGS sequence"/>
</dbReference>
<accession>A0A0D2NRY2</accession>
<sequence>MLCHVRSQLTVNVQLYETDIPINPALQERSNFRPVQTCTSCACKVNAKYRYFSLHCDLPPSSRGVEASHQEATIGVTPRRSWTSRLHEPIRPCLPPPRALNTDSVERITKHPRDV</sequence>
<protein>
    <submittedName>
        <fullName evidence="2">Uncharacterized protein</fullName>
    </submittedName>
</protein>
<dbReference type="AlphaFoldDB" id="A0A0D2NRY2"/>
<gene>
    <name evidence="2" type="ORF">HYPSUDRAFT_725277</name>
</gene>
<reference evidence="3" key="1">
    <citation type="submission" date="2014-04" db="EMBL/GenBank/DDBJ databases">
        <title>Evolutionary Origins and Diversification of the Mycorrhizal Mutualists.</title>
        <authorList>
            <consortium name="DOE Joint Genome Institute"/>
            <consortium name="Mycorrhizal Genomics Consortium"/>
            <person name="Kohler A."/>
            <person name="Kuo A."/>
            <person name="Nagy L.G."/>
            <person name="Floudas D."/>
            <person name="Copeland A."/>
            <person name="Barry K.W."/>
            <person name="Cichocki N."/>
            <person name="Veneault-Fourrey C."/>
            <person name="LaButti K."/>
            <person name="Lindquist E.A."/>
            <person name="Lipzen A."/>
            <person name="Lundell T."/>
            <person name="Morin E."/>
            <person name="Murat C."/>
            <person name="Riley R."/>
            <person name="Ohm R."/>
            <person name="Sun H."/>
            <person name="Tunlid A."/>
            <person name="Henrissat B."/>
            <person name="Grigoriev I.V."/>
            <person name="Hibbett D.S."/>
            <person name="Martin F."/>
        </authorList>
    </citation>
    <scope>NUCLEOTIDE SEQUENCE [LARGE SCALE GENOMIC DNA]</scope>
    <source>
        <strain evidence="3">FD-334 SS-4</strain>
    </source>
</reference>
<name>A0A0D2NRY2_HYPSF</name>